<accession>A0A5C0AWY7</accession>
<dbReference type="RefSeq" id="WP_148814744.1">
    <property type="nucleotide sequence ID" value="NZ_CP043046.1"/>
</dbReference>
<organism evidence="1 2">
    <name type="scientific">Pigmentiphaga aceris</name>
    <dbReference type="NCBI Taxonomy" id="1940612"/>
    <lineage>
        <taxon>Bacteria</taxon>
        <taxon>Pseudomonadati</taxon>
        <taxon>Pseudomonadota</taxon>
        <taxon>Betaproteobacteria</taxon>
        <taxon>Burkholderiales</taxon>
        <taxon>Alcaligenaceae</taxon>
        <taxon>Pigmentiphaga</taxon>
    </lineage>
</organism>
<name>A0A5C0AWY7_9BURK</name>
<dbReference type="InterPro" id="IPR028962">
    <property type="entry name" value="Imm10"/>
</dbReference>
<dbReference type="Pfam" id="PF15588">
    <property type="entry name" value="Imm10"/>
    <property type="match status" value="1"/>
</dbReference>
<sequence>MTLHFPAQVYTAYTEDEVLTVALADSTDPDPACYLILQRSQEDDEQDAELGMDTYHATLGGQALGGQALAGYGGIDAVQIAPDRLTFHFSTTTPWCQEVGILIIDLHPGLGAITDMAQALQAVFADRPTVLSHG</sequence>
<reference evidence="1 2" key="1">
    <citation type="submission" date="2019-08" db="EMBL/GenBank/DDBJ databases">
        <title>Amphibian skin-associated Pigmentiphaga: genome sequence and occurrence across geography and hosts.</title>
        <authorList>
            <person name="Bletz M.C."/>
            <person name="Bunk B."/>
            <person name="Sproeer C."/>
            <person name="Biwer P."/>
            <person name="Reiter S."/>
            <person name="Rabemananjara F.C.E."/>
            <person name="Schulz S."/>
            <person name="Overmann J."/>
            <person name="Vences M."/>
        </authorList>
    </citation>
    <scope>NUCLEOTIDE SEQUENCE [LARGE SCALE GENOMIC DNA]</scope>
    <source>
        <strain evidence="1 2">Mada1488</strain>
    </source>
</reference>
<proteinExistence type="predicted"/>
<dbReference type="KEGG" id="pacr:FXN63_10925"/>
<dbReference type="OrthoDB" id="8706846at2"/>
<dbReference type="EMBL" id="CP043046">
    <property type="protein sequence ID" value="QEI06286.1"/>
    <property type="molecule type" value="Genomic_DNA"/>
</dbReference>
<dbReference type="Proteomes" id="UP000325161">
    <property type="component" value="Chromosome"/>
</dbReference>
<keyword evidence="2" id="KW-1185">Reference proteome</keyword>
<protein>
    <submittedName>
        <fullName evidence="1">Uncharacterized protein</fullName>
    </submittedName>
</protein>
<evidence type="ECO:0000313" key="2">
    <source>
        <dbReference type="Proteomes" id="UP000325161"/>
    </source>
</evidence>
<dbReference type="AlphaFoldDB" id="A0A5C0AWY7"/>
<evidence type="ECO:0000313" key="1">
    <source>
        <dbReference type="EMBL" id="QEI06286.1"/>
    </source>
</evidence>
<gene>
    <name evidence="1" type="ORF">FXN63_10925</name>
</gene>